<evidence type="ECO:0000313" key="3">
    <source>
        <dbReference type="EMBL" id="KZV78819.1"/>
    </source>
</evidence>
<organism evidence="3 4">
    <name type="scientific">Exidia glandulosa HHB12029</name>
    <dbReference type="NCBI Taxonomy" id="1314781"/>
    <lineage>
        <taxon>Eukaryota</taxon>
        <taxon>Fungi</taxon>
        <taxon>Dikarya</taxon>
        <taxon>Basidiomycota</taxon>
        <taxon>Agaricomycotina</taxon>
        <taxon>Agaricomycetes</taxon>
        <taxon>Auriculariales</taxon>
        <taxon>Exidiaceae</taxon>
        <taxon>Exidia</taxon>
    </lineage>
</organism>
<feature type="compositionally biased region" description="Basic and acidic residues" evidence="1">
    <location>
        <begin position="620"/>
        <end position="631"/>
    </location>
</feature>
<evidence type="ECO:0000313" key="4">
    <source>
        <dbReference type="Proteomes" id="UP000077266"/>
    </source>
</evidence>
<dbReference type="AlphaFoldDB" id="A0A165Z2L2"/>
<name>A0A165Z2L2_EXIGL</name>
<feature type="region of interest" description="Disordered" evidence="1">
    <location>
        <begin position="277"/>
        <end position="652"/>
    </location>
</feature>
<reference evidence="3 4" key="1">
    <citation type="journal article" date="2016" name="Mol. Biol. Evol.">
        <title>Comparative Genomics of Early-Diverging Mushroom-Forming Fungi Provides Insights into the Origins of Lignocellulose Decay Capabilities.</title>
        <authorList>
            <person name="Nagy L.G."/>
            <person name="Riley R."/>
            <person name="Tritt A."/>
            <person name="Adam C."/>
            <person name="Daum C."/>
            <person name="Floudas D."/>
            <person name="Sun H."/>
            <person name="Yadav J.S."/>
            <person name="Pangilinan J."/>
            <person name="Larsson K.H."/>
            <person name="Matsuura K."/>
            <person name="Barry K."/>
            <person name="Labutti K."/>
            <person name="Kuo R."/>
            <person name="Ohm R.A."/>
            <person name="Bhattacharya S.S."/>
            <person name="Shirouzu T."/>
            <person name="Yoshinaga Y."/>
            <person name="Martin F.M."/>
            <person name="Grigoriev I.V."/>
            <person name="Hibbett D.S."/>
        </authorList>
    </citation>
    <scope>NUCLEOTIDE SEQUENCE [LARGE SCALE GENOMIC DNA]</scope>
    <source>
        <strain evidence="3 4">HHB12029</strain>
    </source>
</reference>
<feature type="compositionally biased region" description="Polar residues" evidence="1">
    <location>
        <begin position="610"/>
        <end position="619"/>
    </location>
</feature>
<keyword evidence="4" id="KW-1185">Reference proteome</keyword>
<keyword evidence="2" id="KW-0732">Signal</keyword>
<feature type="compositionally biased region" description="Pro residues" evidence="1">
    <location>
        <begin position="558"/>
        <end position="574"/>
    </location>
</feature>
<protein>
    <submittedName>
        <fullName evidence="3">Uncharacterized protein</fullName>
    </submittedName>
</protein>
<feature type="chain" id="PRO_5007869725" evidence="2">
    <location>
        <begin position="25"/>
        <end position="733"/>
    </location>
</feature>
<dbReference type="InParanoid" id="A0A165Z2L2"/>
<gene>
    <name evidence="3" type="ORF">EXIGLDRAFT_757414</name>
</gene>
<feature type="signal peptide" evidence="2">
    <location>
        <begin position="1"/>
        <end position="24"/>
    </location>
</feature>
<dbReference type="Proteomes" id="UP000077266">
    <property type="component" value="Unassembled WGS sequence"/>
</dbReference>
<proteinExistence type="predicted"/>
<feature type="compositionally biased region" description="Basic and acidic residues" evidence="1">
    <location>
        <begin position="370"/>
        <end position="381"/>
    </location>
</feature>
<dbReference type="EMBL" id="KV426754">
    <property type="protein sequence ID" value="KZV78819.1"/>
    <property type="molecule type" value="Genomic_DNA"/>
</dbReference>
<dbReference type="OrthoDB" id="10675497at2759"/>
<feature type="region of interest" description="Disordered" evidence="1">
    <location>
        <begin position="24"/>
        <end position="141"/>
    </location>
</feature>
<feature type="compositionally biased region" description="Low complexity" evidence="1">
    <location>
        <begin position="575"/>
        <end position="585"/>
    </location>
</feature>
<feature type="compositionally biased region" description="Basic and acidic residues" evidence="1">
    <location>
        <begin position="473"/>
        <end position="482"/>
    </location>
</feature>
<sequence>MRASFARIACVLLLFLALANLVGAKNPGRPKKQKRAPSSERNVESQDEQDINMDMTTPGSEIDELQEDNPGRAPNTARVHFSPVNESASASDMPQPPTYPNTPESLGRISFALGQAPEGSKHYNRPSTAKERKSSSLEESQESLSRTWHPWYIFNNEDRRKRFFDMMSQLRTLLHDLSASTGATAITCIGRPESNPAKAGHFGELITSRSVARNKELEHNAQLIWEDFVEHIARPRRNEYDQYSKDAAEARREFDEAQEEYQAAAARLQEVERRSRAIKQEREDDTASGAEKVQRKRKWAVIDTEGRPRGATRRGAGRNLRSDNLGLGRVQAPRTRAHDRIPSADGSGVDTDNTNDALGPSAHRRRKGKERAPGERPHECSDSDDGPAEASSSIHRAQRGDGTLDLPIHGSTAQDDAVEVVSGTDEDEDADLREAAAASIRTNADEDRRRARQGQSSRTPVEALPDAVPHSSRPPDSRESSSRPRGSPMRAMDGGPPPRRFALSVEPPRLSDVLAGSLGRVSGLASTSQLRERRTAPPESVIPTSGTGTAPRTSMRPPSLPPPAIVPPLAPNSHPPSSRSVSISSQHNTTMLDAPGMSQAPHTQPPPSGRSVSPANARSGSDDAGERERDASALSDMSIPARPPSSAPAGSVAGDVPLSDIEETVLPRGVVEWLRARHVASDLVIDIEMIWFEHTTSSAILDALRVMRDALKFTDGDLKQLLRLLVIHRPPKL</sequence>
<accession>A0A165Z2L2</accession>
<evidence type="ECO:0000256" key="1">
    <source>
        <dbReference type="SAM" id="MobiDB-lite"/>
    </source>
</evidence>
<evidence type="ECO:0000256" key="2">
    <source>
        <dbReference type="SAM" id="SignalP"/>
    </source>
</evidence>
<feature type="compositionally biased region" description="Polar residues" evidence="1">
    <location>
        <begin position="542"/>
        <end position="552"/>
    </location>
</feature>